<keyword evidence="3" id="KW-0812">Transmembrane</keyword>
<evidence type="ECO:0000313" key="5">
    <source>
        <dbReference type="Proteomes" id="UP001156221"/>
    </source>
</evidence>
<name>A0A9E7V2J8_9CAUD</name>
<evidence type="ECO:0000256" key="1">
    <source>
        <dbReference type="SAM" id="Coils"/>
    </source>
</evidence>
<dbReference type="Proteomes" id="UP001156221">
    <property type="component" value="Segment"/>
</dbReference>
<dbReference type="GeneID" id="80034688"/>
<evidence type="ECO:0000256" key="2">
    <source>
        <dbReference type="SAM" id="MobiDB-lite"/>
    </source>
</evidence>
<keyword evidence="3" id="KW-1133">Transmembrane helix</keyword>
<dbReference type="EMBL" id="OP580516">
    <property type="protein sequence ID" value="UYM26573.1"/>
    <property type="molecule type" value="Genomic_DNA"/>
</dbReference>
<sequence length="151" mass="16899">MIHSYFTTATPDGGEPLYFGMPLPLLLGVCTLAGGIVAALITAVSKKWRTPADDREDRKIGIEADERLLERFQKLLEARDEKIQGLEDRLTEVANKVESLITERNVLIDWIYAAVRVVRELGGVHLLPKPPKGVYIADHPSNQPEEQEAQR</sequence>
<evidence type="ECO:0000313" key="4">
    <source>
        <dbReference type="EMBL" id="UYM26573.1"/>
    </source>
</evidence>
<keyword evidence="3" id="KW-0472">Membrane</keyword>
<protein>
    <submittedName>
        <fullName evidence="4">Membrane protein</fullName>
    </submittedName>
</protein>
<feature type="transmembrane region" description="Helical" evidence="3">
    <location>
        <begin position="25"/>
        <end position="45"/>
    </location>
</feature>
<reference evidence="4" key="1">
    <citation type="submission" date="2022-10" db="EMBL/GenBank/DDBJ databases">
        <authorList>
            <person name="Shreffler J."/>
            <person name="Spring A.M."/>
            <person name="Klyczek K."/>
            <person name="Garlena R.A."/>
            <person name="Russell D.A."/>
            <person name="Pope W.H."/>
            <person name="Jacobs-Sera D."/>
            <person name="Hatfull G.F."/>
        </authorList>
    </citation>
    <scope>NUCLEOTIDE SEQUENCE</scope>
</reference>
<evidence type="ECO:0000256" key="3">
    <source>
        <dbReference type="SAM" id="Phobius"/>
    </source>
</evidence>
<keyword evidence="5" id="KW-1185">Reference proteome</keyword>
<accession>A0A9E7V2J8</accession>
<keyword evidence="1" id="KW-0175">Coiled coil</keyword>
<feature type="coiled-coil region" evidence="1">
    <location>
        <begin position="69"/>
        <end position="103"/>
    </location>
</feature>
<gene>
    <name evidence="4" type="primary">24</name>
    <name evidence="4" type="ORF">SEA_BAUER_24</name>
</gene>
<feature type="region of interest" description="Disordered" evidence="2">
    <location>
        <begin position="132"/>
        <end position="151"/>
    </location>
</feature>
<organism evidence="4 5">
    <name type="scientific">Arthrobacter phage Bauer</name>
    <dbReference type="NCBI Taxonomy" id="2985648"/>
    <lineage>
        <taxon>Viruses</taxon>
        <taxon>Duplodnaviria</taxon>
        <taxon>Heunggongvirae</taxon>
        <taxon>Uroviricota</taxon>
        <taxon>Caudoviricetes</taxon>
        <taxon>Bauervirus</taxon>
        <taxon>Bauervirus bauer</taxon>
    </lineage>
</organism>
<dbReference type="KEGG" id="vg:80034688"/>
<dbReference type="RefSeq" id="YP_010761317.1">
    <property type="nucleotide sequence ID" value="NC_073594.1"/>
</dbReference>
<proteinExistence type="predicted"/>